<evidence type="ECO:0008006" key="3">
    <source>
        <dbReference type="Google" id="ProtNLM"/>
    </source>
</evidence>
<keyword evidence="2" id="KW-1185">Reference proteome</keyword>
<name>A0ABQ9IW05_9CUCU</name>
<sequence>MATYICYAFGKFACKIMIQTLALLFLTSNSSYCDVWKIQIEMNAPYFILISRISVFHYAIHHITLTIL</sequence>
<organism evidence="1 2">
    <name type="scientific">Molorchus minor</name>
    <dbReference type="NCBI Taxonomy" id="1323400"/>
    <lineage>
        <taxon>Eukaryota</taxon>
        <taxon>Metazoa</taxon>
        <taxon>Ecdysozoa</taxon>
        <taxon>Arthropoda</taxon>
        <taxon>Hexapoda</taxon>
        <taxon>Insecta</taxon>
        <taxon>Pterygota</taxon>
        <taxon>Neoptera</taxon>
        <taxon>Endopterygota</taxon>
        <taxon>Coleoptera</taxon>
        <taxon>Polyphaga</taxon>
        <taxon>Cucujiformia</taxon>
        <taxon>Chrysomeloidea</taxon>
        <taxon>Cerambycidae</taxon>
        <taxon>Lamiinae</taxon>
        <taxon>Monochamini</taxon>
        <taxon>Molorchus</taxon>
    </lineage>
</organism>
<dbReference type="EMBL" id="JAPWTJ010002196">
    <property type="protein sequence ID" value="KAJ8967376.1"/>
    <property type="molecule type" value="Genomic_DNA"/>
</dbReference>
<gene>
    <name evidence="1" type="ORF">NQ317_004335</name>
</gene>
<dbReference type="Proteomes" id="UP001162164">
    <property type="component" value="Unassembled WGS sequence"/>
</dbReference>
<comment type="caution">
    <text evidence="1">The sequence shown here is derived from an EMBL/GenBank/DDBJ whole genome shotgun (WGS) entry which is preliminary data.</text>
</comment>
<accession>A0ABQ9IW05</accession>
<proteinExistence type="predicted"/>
<evidence type="ECO:0000313" key="2">
    <source>
        <dbReference type="Proteomes" id="UP001162164"/>
    </source>
</evidence>
<evidence type="ECO:0000313" key="1">
    <source>
        <dbReference type="EMBL" id="KAJ8967376.1"/>
    </source>
</evidence>
<reference evidence="1" key="1">
    <citation type="journal article" date="2023" name="Insect Mol. Biol.">
        <title>Genome sequencing provides insights into the evolution of gene families encoding plant cell wall-degrading enzymes in longhorned beetles.</title>
        <authorList>
            <person name="Shin N.R."/>
            <person name="Okamura Y."/>
            <person name="Kirsch R."/>
            <person name="Pauchet Y."/>
        </authorList>
    </citation>
    <scope>NUCLEOTIDE SEQUENCE</scope>
    <source>
        <strain evidence="1">MMC_N1</strain>
    </source>
</reference>
<protein>
    <recommendedName>
        <fullName evidence="3">Secreted protein</fullName>
    </recommendedName>
</protein>